<evidence type="ECO:0000313" key="1">
    <source>
        <dbReference type="EMBL" id="AXT49098.1"/>
    </source>
</evidence>
<protein>
    <submittedName>
        <fullName evidence="1">Uncharacterized protein</fullName>
    </submittedName>
</protein>
<gene>
    <name evidence="1" type="ORF">D1345_09505</name>
</gene>
<dbReference type="EMBL" id="CP031968">
    <property type="protein sequence ID" value="AXT49098.1"/>
    <property type="molecule type" value="Genomic_DNA"/>
</dbReference>
<evidence type="ECO:0000313" key="2">
    <source>
        <dbReference type="Proteomes" id="UP000259465"/>
    </source>
</evidence>
<dbReference type="KEGG" id="crz:D1345_09505"/>
<dbReference type="Proteomes" id="UP000259465">
    <property type="component" value="Chromosome"/>
</dbReference>
<sequence>MIGVDAWDAERDARAWPGGCPVVAHPPCRAWGRLRQFAKPRSGEKELALFALRQIRQFGGVLEHPAESSLWNEAFLPKPGEFQDEYGGWSIAVEQFHWGHRAEKATWLYIVGCAPRDLPPIPFRPGRPTHCVRPTKSYPRLPSITKAEREHTPPAFAEWLVQVAQLCAKQNERAAA</sequence>
<accession>A0AAD0RVZ0</accession>
<dbReference type="AlphaFoldDB" id="A0AAD0RVZ0"/>
<organism evidence="1 2">
    <name type="scientific">Chromobacterium rhizoryzae</name>
    <dbReference type="NCBI Taxonomy" id="1778675"/>
    <lineage>
        <taxon>Bacteria</taxon>
        <taxon>Pseudomonadati</taxon>
        <taxon>Pseudomonadota</taxon>
        <taxon>Betaproteobacteria</taxon>
        <taxon>Neisseriales</taxon>
        <taxon>Chromobacteriaceae</taxon>
        <taxon>Chromobacterium</taxon>
    </lineage>
</organism>
<keyword evidence="2" id="KW-1185">Reference proteome</keyword>
<reference evidence="1 2" key="1">
    <citation type="submission" date="2018-08" db="EMBL/GenBank/DDBJ databases">
        <title>Complete genome sequence of JP2-74.</title>
        <authorList>
            <person name="Wu L."/>
        </authorList>
    </citation>
    <scope>NUCLEOTIDE SEQUENCE [LARGE SCALE GENOMIC DNA]</scope>
    <source>
        <strain evidence="1 2">JP2-74</strain>
    </source>
</reference>
<proteinExistence type="predicted"/>
<name>A0AAD0RVZ0_9NEIS</name>